<dbReference type="GO" id="GO:0005096">
    <property type="term" value="F:GTPase activator activity"/>
    <property type="evidence" value="ECO:0007669"/>
    <property type="project" value="UniProtKB-KW"/>
</dbReference>
<dbReference type="GO" id="GO:0035091">
    <property type="term" value="F:phosphatidylinositol binding"/>
    <property type="evidence" value="ECO:0007669"/>
    <property type="project" value="InterPro"/>
</dbReference>
<dbReference type="InterPro" id="IPR036871">
    <property type="entry name" value="PX_dom_sf"/>
</dbReference>
<feature type="compositionally biased region" description="Basic residues" evidence="2">
    <location>
        <begin position="1254"/>
        <end position="1267"/>
    </location>
</feature>
<feature type="compositionally biased region" description="Basic and acidic residues" evidence="2">
    <location>
        <begin position="158"/>
        <end position="189"/>
    </location>
</feature>
<feature type="compositionally biased region" description="Basic and acidic residues" evidence="2">
    <location>
        <begin position="823"/>
        <end position="855"/>
    </location>
</feature>
<dbReference type="Gene3D" id="3.30.1520.10">
    <property type="entry name" value="Phox-like domain"/>
    <property type="match status" value="1"/>
</dbReference>
<keyword evidence="7" id="KW-1185">Reference proteome</keyword>
<feature type="compositionally biased region" description="Basic and acidic residues" evidence="2">
    <location>
        <begin position="1337"/>
        <end position="1350"/>
    </location>
</feature>
<dbReference type="InterPro" id="IPR011993">
    <property type="entry name" value="PH-like_dom_sf"/>
</dbReference>
<gene>
    <name evidence="6" type="ORF">SPPG_04464</name>
</gene>
<dbReference type="Pfam" id="PF00787">
    <property type="entry name" value="PX"/>
    <property type="match status" value="1"/>
</dbReference>
<feature type="compositionally biased region" description="Basic and acidic residues" evidence="2">
    <location>
        <begin position="1"/>
        <end position="12"/>
    </location>
</feature>
<feature type="compositionally biased region" description="Polar residues" evidence="2">
    <location>
        <begin position="919"/>
        <end position="932"/>
    </location>
</feature>
<dbReference type="OrthoDB" id="185175at2759"/>
<dbReference type="STRING" id="645134.A0A0L0HGH9"/>
<dbReference type="PROSITE" id="PS50003">
    <property type="entry name" value="PH_DOMAIN"/>
    <property type="match status" value="1"/>
</dbReference>
<feature type="compositionally biased region" description="Basic and acidic residues" evidence="2">
    <location>
        <begin position="361"/>
        <end position="379"/>
    </location>
</feature>
<feature type="compositionally biased region" description="Low complexity" evidence="2">
    <location>
        <begin position="281"/>
        <end position="294"/>
    </location>
</feature>
<feature type="compositionally biased region" description="Acidic residues" evidence="2">
    <location>
        <begin position="1359"/>
        <end position="1397"/>
    </location>
</feature>
<dbReference type="PANTHER" id="PTHR23176:SF129">
    <property type="entry name" value="RHO GTPASE ACTIVATING PROTEIN AT 16F, ISOFORM E-RELATED"/>
    <property type="match status" value="1"/>
</dbReference>
<evidence type="ECO:0000313" key="7">
    <source>
        <dbReference type="Proteomes" id="UP000053201"/>
    </source>
</evidence>
<feature type="domain" description="PX" evidence="4">
    <location>
        <begin position="545"/>
        <end position="708"/>
    </location>
</feature>
<feature type="compositionally biased region" description="Acidic residues" evidence="2">
    <location>
        <begin position="856"/>
        <end position="866"/>
    </location>
</feature>
<dbReference type="InterPro" id="IPR008936">
    <property type="entry name" value="Rho_GTPase_activation_prot"/>
</dbReference>
<name>A0A0L0HGH9_SPIPD</name>
<proteinExistence type="predicted"/>
<dbReference type="GO" id="GO:0007165">
    <property type="term" value="P:signal transduction"/>
    <property type="evidence" value="ECO:0007669"/>
    <property type="project" value="InterPro"/>
</dbReference>
<dbReference type="CDD" id="cd06093">
    <property type="entry name" value="PX_domain"/>
    <property type="match status" value="1"/>
</dbReference>
<feature type="compositionally biased region" description="Polar residues" evidence="2">
    <location>
        <begin position="812"/>
        <end position="822"/>
    </location>
</feature>
<evidence type="ECO:0000259" key="4">
    <source>
        <dbReference type="PROSITE" id="PS50195"/>
    </source>
</evidence>
<dbReference type="Pfam" id="PF00169">
    <property type="entry name" value="PH"/>
    <property type="match status" value="1"/>
</dbReference>
<feature type="compositionally biased region" description="Polar residues" evidence="2">
    <location>
        <begin position="462"/>
        <end position="483"/>
    </location>
</feature>
<dbReference type="GO" id="GO:0005737">
    <property type="term" value="C:cytoplasm"/>
    <property type="evidence" value="ECO:0007669"/>
    <property type="project" value="TreeGrafter"/>
</dbReference>
<dbReference type="GeneID" id="27687909"/>
<evidence type="ECO:0000256" key="2">
    <source>
        <dbReference type="SAM" id="MobiDB-lite"/>
    </source>
</evidence>
<dbReference type="SUPFAM" id="SSF50729">
    <property type="entry name" value="PH domain-like"/>
    <property type="match status" value="1"/>
</dbReference>
<dbReference type="Pfam" id="PF00620">
    <property type="entry name" value="RhoGAP"/>
    <property type="match status" value="1"/>
</dbReference>
<sequence>MGISPENKENQRHVNGTGAMDGSRNDPGAGGGSGGKGEKSGRSKSPDVPGLEVLLQNVIAERNALRLQNDQLWKIIEKQRIIIAQLQSQVVNGTAAGSDTALGGEGMSFSDATAAFTGISNQPSAPSHPPPQGASASPRKGSGAPRDRSTSERPPVNSREEAEHVNRKRTVSEGRETTSRRRSTAERENINLPAITVQTPSRKHAPGSASSHSHPQPSAGGRQRSASTSSQKGPTILPPVQGAAPGGLQRKPSGSSITAPGSGVIGSSSNVGIHEHNAEESGSSRSTLQSSITSDPGSTALGEGGARNRSNGSARNDRRSRIPQQRSSTDLEEVLGEDQGRLSTKSTDGRRKAMRPVSGRGRLEDLNEREDSAGRDHGGVRSYPGLTPAEDIPAQGALGHGLSTDASRTNLESLPSAGTVYNSNGLPPEVLSHIADREDSLERPNKKSPAAPRPVAPRVRALQQNETSGPTLSTIPDSPSGTLLTPPASNRKDNHHLQDQLSAKRGQLGSDMSISMNSNDDDSSHAMRRGSKDGAIDSFLKSADQVNVQVTGSQIKVNDKGREVISFLISVRDAATGGELWRVEKVYSDFLALDAKLKVNQGKALVAKIGKLPEKAMFTTHAPSKSDQRKVALELYLQNVKTICRDNRDILQFLSTDVDSGKKSSKTANSKEGYLFKKGKNFGAWKSRYFVLKEGGMLEYYESPKDRSLLGTIKLKYVFVSRQSSAHPFDNPSNDGGEGTTSDTDYRHAFMLTEYKKSSFSSENRDKPDAFSESKVTARHILCAENDEERDDWVRCIAAQIKSIRPEEGFARSNTVQSIKKTNGTDHVESERDPRSEKESRSKSDERAGSPAKEEALDDAPMEVEEPQSQAQAALSNSPANVGRPAPEIPDQSVPEVEGSPVAPARTASISMVMGGNNPLMQSAQNSPSSTMKPRGRSYVDDNERVMMQPEPPPLVGVEEQERRLREAAGAGPGSGGKDKRDDRKNRRITTFNWGKKKQSEGLSRAADPSRRVFGVPLEQAVAVSRVRDDLSLPAVVYRCIEYLDAKRANEEEGIYRLSGSSSVIQSLKQAFDSEGDIDLLGSSSYYDVHAISGLLKLYLRELPSPILTKQLQRDFLHVMDLADRDERITELARLVSLLPLSNYTLLRTLMAHLVRVVQKCEVNKMTVRNVGIVFSPTVGVPAGVFTLMMAEFASVFWWDGREETRGSMDAEDPSPGVTGEESPQDVNSNMVEVEQNSPPAVSEPVVEADLPIPKRRQPNSAKRRARQNAGMGLASGLSFGGLPDTGAPPTIDSSGFITTAENAPLPSATVSPGSPRSPTRPVSGSKRTREEEDDHEDRGQGRGERKAVDRASFGEVVIDGEMEVEGDFDGDGVEANGGEEEEETASVAEEVVEEGDDEKRGVREFEAYFSDGGAEDGMWSAR</sequence>
<dbReference type="PANTHER" id="PTHR23176">
    <property type="entry name" value="RHO/RAC/CDC GTPASE-ACTIVATING PROTEIN"/>
    <property type="match status" value="1"/>
</dbReference>
<dbReference type="PROSITE" id="PS50195">
    <property type="entry name" value="PX"/>
    <property type="match status" value="1"/>
</dbReference>
<feature type="compositionally biased region" description="Basic and acidic residues" evidence="2">
    <location>
        <begin position="434"/>
        <end position="445"/>
    </location>
</feature>
<dbReference type="eggNOG" id="KOG4269">
    <property type="taxonomic scope" value="Eukaryota"/>
</dbReference>
<feature type="region of interest" description="Disordered" evidence="2">
    <location>
        <begin position="117"/>
        <end position="530"/>
    </location>
</feature>
<feature type="compositionally biased region" description="Polar residues" evidence="2">
    <location>
        <begin position="224"/>
        <end position="233"/>
    </location>
</feature>
<dbReference type="InterPro" id="IPR000198">
    <property type="entry name" value="RhoGAP_dom"/>
</dbReference>
<feature type="compositionally biased region" description="Polar residues" evidence="2">
    <location>
        <begin position="867"/>
        <end position="880"/>
    </location>
</feature>
<dbReference type="RefSeq" id="XP_016608161.1">
    <property type="nucleotide sequence ID" value="XM_016752698.1"/>
</dbReference>
<feature type="compositionally biased region" description="Low complexity" evidence="2">
    <location>
        <begin position="261"/>
        <end position="272"/>
    </location>
</feature>
<evidence type="ECO:0000313" key="6">
    <source>
        <dbReference type="EMBL" id="KND00122.1"/>
    </source>
</evidence>
<dbReference type="EMBL" id="KQ257456">
    <property type="protein sequence ID" value="KND00122.1"/>
    <property type="molecule type" value="Genomic_DNA"/>
</dbReference>
<dbReference type="PROSITE" id="PS50238">
    <property type="entry name" value="RHOGAP"/>
    <property type="match status" value="1"/>
</dbReference>
<evidence type="ECO:0008006" key="8">
    <source>
        <dbReference type="Google" id="ProtNLM"/>
    </source>
</evidence>
<feature type="compositionally biased region" description="Basic and acidic residues" evidence="2">
    <location>
        <begin position="36"/>
        <end position="45"/>
    </location>
</feature>
<dbReference type="SMART" id="SM00233">
    <property type="entry name" value="PH"/>
    <property type="match status" value="1"/>
</dbReference>
<feature type="compositionally biased region" description="Polar residues" evidence="2">
    <location>
        <begin position="1309"/>
        <end position="1323"/>
    </location>
</feature>
<organism evidence="6 7">
    <name type="scientific">Spizellomyces punctatus (strain DAOM BR117)</name>
    <dbReference type="NCBI Taxonomy" id="645134"/>
    <lineage>
        <taxon>Eukaryota</taxon>
        <taxon>Fungi</taxon>
        <taxon>Fungi incertae sedis</taxon>
        <taxon>Chytridiomycota</taxon>
        <taxon>Chytridiomycota incertae sedis</taxon>
        <taxon>Chytridiomycetes</taxon>
        <taxon>Spizellomycetales</taxon>
        <taxon>Spizellomycetaceae</taxon>
        <taxon>Spizellomyces</taxon>
    </lineage>
</organism>
<dbReference type="InterPro" id="IPR001849">
    <property type="entry name" value="PH_domain"/>
</dbReference>
<reference evidence="6 7" key="1">
    <citation type="submission" date="2009-08" db="EMBL/GenBank/DDBJ databases">
        <title>The Genome Sequence of Spizellomyces punctatus strain DAOM BR117.</title>
        <authorList>
            <consortium name="The Broad Institute Genome Sequencing Platform"/>
            <person name="Russ C."/>
            <person name="Cuomo C."/>
            <person name="Shea T."/>
            <person name="Young S.K."/>
            <person name="Zeng Q."/>
            <person name="Koehrsen M."/>
            <person name="Haas B."/>
            <person name="Borodovsky M."/>
            <person name="Guigo R."/>
            <person name="Alvarado L."/>
            <person name="Berlin A."/>
            <person name="Bochicchio J."/>
            <person name="Borenstein D."/>
            <person name="Chapman S."/>
            <person name="Chen Z."/>
            <person name="Engels R."/>
            <person name="Freedman E."/>
            <person name="Gellesch M."/>
            <person name="Goldberg J."/>
            <person name="Griggs A."/>
            <person name="Gujja S."/>
            <person name="Heiman D."/>
            <person name="Hepburn T."/>
            <person name="Howarth C."/>
            <person name="Jen D."/>
            <person name="Larson L."/>
            <person name="Lewis B."/>
            <person name="Mehta T."/>
            <person name="Park D."/>
            <person name="Pearson M."/>
            <person name="Roberts A."/>
            <person name="Saif S."/>
            <person name="Shenoy N."/>
            <person name="Sisk P."/>
            <person name="Stolte C."/>
            <person name="Sykes S."/>
            <person name="Thomson T."/>
            <person name="Walk T."/>
            <person name="White J."/>
            <person name="Yandava C."/>
            <person name="Burger G."/>
            <person name="Gray M.W."/>
            <person name="Holland P.W.H."/>
            <person name="King N."/>
            <person name="Lang F.B.F."/>
            <person name="Roger A.J."/>
            <person name="Ruiz-Trillo I."/>
            <person name="Lander E."/>
            <person name="Nusbaum C."/>
        </authorList>
    </citation>
    <scope>NUCLEOTIDE SEQUENCE [LARGE SCALE GENOMIC DNA]</scope>
    <source>
        <strain evidence="6 7">DAOM BR117</strain>
    </source>
</reference>
<dbReference type="SUPFAM" id="SSF64268">
    <property type="entry name" value="PX domain"/>
    <property type="match status" value="1"/>
</dbReference>
<feature type="region of interest" description="Disordered" evidence="2">
    <location>
        <begin position="1206"/>
        <end position="1399"/>
    </location>
</feature>
<dbReference type="SUPFAM" id="SSF48350">
    <property type="entry name" value="GTPase activation domain, GAP"/>
    <property type="match status" value="1"/>
</dbReference>
<dbReference type="OMA" id="WILYCES"/>
<feature type="compositionally biased region" description="Polar residues" evidence="2">
    <location>
        <begin position="404"/>
        <end position="413"/>
    </location>
</feature>
<feature type="domain" description="Rho-GAP" evidence="5">
    <location>
        <begin position="1016"/>
        <end position="1205"/>
    </location>
</feature>
<feature type="region of interest" description="Disordered" evidence="2">
    <location>
        <begin position="1"/>
        <end position="48"/>
    </location>
</feature>
<evidence type="ECO:0000259" key="5">
    <source>
        <dbReference type="PROSITE" id="PS50238"/>
    </source>
</evidence>
<protein>
    <recommendedName>
        <fullName evidence="8">RhoGAP domain-containing protein</fullName>
    </recommendedName>
</protein>
<dbReference type="SMART" id="SM00324">
    <property type="entry name" value="RhoGAP"/>
    <property type="match status" value="1"/>
</dbReference>
<evidence type="ECO:0000256" key="1">
    <source>
        <dbReference type="ARBA" id="ARBA00022468"/>
    </source>
</evidence>
<dbReference type="InParanoid" id="A0A0L0HGH9"/>
<dbReference type="VEuPathDB" id="FungiDB:SPPG_04464"/>
<dbReference type="InterPro" id="IPR001683">
    <property type="entry name" value="PX_dom"/>
</dbReference>
<feature type="compositionally biased region" description="Polar residues" evidence="2">
    <location>
        <begin position="1292"/>
        <end position="1302"/>
    </location>
</feature>
<feature type="domain" description="PH" evidence="3">
    <location>
        <begin position="668"/>
        <end position="802"/>
    </location>
</feature>
<keyword evidence="1" id="KW-0343">GTPase activation</keyword>
<feature type="compositionally biased region" description="Low complexity" evidence="2">
    <location>
        <begin position="206"/>
        <end position="221"/>
    </location>
</feature>
<feature type="region of interest" description="Disordered" evidence="2">
    <location>
        <begin position="810"/>
        <end position="1007"/>
    </location>
</feature>
<dbReference type="Gene3D" id="2.30.29.30">
    <property type="entry name" value="Pleckstrin-homology domain (PH domain)/Phosphotyrosine-binding domain (PTB)"/>
    <property type="match status" value="1"/>
</dbReference>
<dbReference type="Gene3D" id="1.10.555.10">
    <property type="entry name" value="Rho GTPase activation protein"/>
    <property type="match status" value="1"/>
</dbReference>
<evidence type="ECO:0000259" key="3">
    <source>
        <dbReference type="PROSITE" id="PS50003"/>
    </source>
</evidence>
<dbReference type="Proteomes" id="UP000053201">
    <property type="component" value="Unassembled WGS sequence"/>
</dbReference>
<accession>A0A0L0HGH9</accession>
<dbReference type="InterPro" id="IPR050729">
    <property type="entry name" value="Rho-GAP"/>
</dbReference>
<feature type="compositionally biased region" description="Polar residues" evidence="2">
    <location>
        <begin position="1225"/>
        <end position="1240"/>
    </location>
</feature>